<sequence length="124" mass="13866">MALPTDATNSWTQGLGLPSRVFGDAGSTDYELYEEDEEFVLAVEMPGFDRDEITLAWDDGMLNIAAEHVDESRGRKRTYHRRFRFPKDVDDEAIDATYTNGILEVTLPLEGEGTTHGKTIPIEG</sequence>
<dbReference type="Gene3D" id="2.60.40.790">
    <property type="match status" value="1"/>
</dbReference>
<dbReference type="PANTHER" id="PTHR46733:SF4">
    <property type="entry name" value="HEAT SHOCK PROTEIN 21, CHLOROPLASTIC"/>
    <property type="match status" value="1"/>
</dbReference>
<evidence type="ECO:0000313" key="5">
    <source>
        <dbReference type="EMBL" id="MFD1598453.1"/>
    </source>
</evidence>
<dbReference type="InterPro" id="IPR002068">
    <property type="entry name" value="A-crystallin/Hsp20_dom"/>
</dbReference>
<keyword evidence="1" id="KW-0346">Stress response</keyword>
<dbReference type="Proteomes" id="UP001597085">
    <property type="component" value="Unassembled WGS sequence"/>
</dbReference>
<dbReference type="InterPro" id="IPR008978">
    <property type="entry name" value="HSP20-like_chaperone"/>
</dbReference>
<dbReference type="AlphaFoldDB" id="A0ABD6CLZ4"/>
<feature type="domain" description="SHSP" evidence="4">
    <location>
        <begin position="21"/>
        <end position="124"/>
    </location>
</feature>
<proteinExistence type="inferred from homology"/>
<evidence type="ECO:0000313" key="6">
    <source>
        <dbReference type="Proteomes" id="UP001597085"/>
    </source>
</evidence>
<dbReference type="PROSITE" id="PS01031">
    <property type="entry name" value="SHSP"/>
    <property type="match status" value="1"/>
</dbReference>
<gene>
    <name evidence="5" type="ORF">ACFSBX_05735</name>
</gene>
<evidence type="ECO:0000256" key="2">
    <source>
        <dbReference type="PROSITE-ProRule" id="PRU00285"/>
    </source>
</evidence>
<keyword evidence="6" id="KW-1185">Reference proteome</keyword>
<comment type="caution">
    <text evidence="5">The sequence shown here is derived from an EMBL/GenBank/DDBJ whole genome shotgun (WGS) entry which is preliminary data.</text>
</comment>
<accession>A0ABD6CLZ4</accession>
<dbReference type="InterPro" id="IPR044587">
    <property type="entry name" value="HSP21-like"/>
</dbReference>
<dbReference type="CDD" id="cd06464">
    <property type="entry name" value="ACD_sHsps-like"/>
    <property type="match status" value="1"/>
</dbReference>
<evidence type="ECO:0000256" key="3">
    <source>
        <dbReference type="RuleBase" id="RU003616"/>
    </source>
</evidence>
<reference evidence="5 6" key="1">
    <citation type="journal article" date="2019" name="Int. J. Syst. Evol. Microbiol.">
        <title>The Global Catalogue of Microorganisms (GCM) 10K type strain sequencing project: providing services to taxonomists for standard genome sequencing and annotation.</title>
        <authorList>
            <consortium name="The Broad Institute Genomics Platform"/>
            <consortium name="The Broad Institute Genome Sequencing Center for Infectious Disease"/>
            <person name="Wu L."/>
            <person name="Ma J."/>
        </authorList>
    </citation>
    <scope>NUCLEOTIDE SEQUENCE [LARGE SCALE GENOMIC DNA]</scope>
    <source>
        <strain evidence="5 6">CGMCC 1.12121</strain>
    </source>
</reference>
<protein>
    <submittedName>
        <fullName evidence="5">Hsp20/alpha crystallin family protein</fullName>
    </submittedName>
</protein>
<dbReference type="RefSeq" id="WP_256419692.1">
    <property type="nucleotide sequence ID" value="NZ_JANHDI010000001.1"/>
</dbReference>
<dbReference type="Pfam" id="PF00011">
    <property type="entry name" value="HSP20"/>
    <property type="match status" value="1"/>
</dbReference>
<name>A0ABD6CLZ4_9EURY</name>
<evidence type="ECO:0000259" key="4">
    <source>
        <dbReference type="PROSITE" id="PS01031"/>
    </source>
</evidence>
<organism evidence="5 6">
    <name type="scientific">Halobellus rarus</name>
    <dbReference type="NCBI Taxonomy" id="1126237"/>
    <lineage>
        <taxon>Archaea</taxon>
        <taxon>Methanobacteriati</taxon>
        <taxon>Methanobacteriota</taxon>
        <taxon>Stenosarchaea group</taxon>
        <taxon>Halobacteria</taxon>
        <taxon>Halobacteriales</taxon>
        <taxon>Haloferacaceae</taxon>
        <taxon>Halobellus</taxon>
    </lineage>
</organism>
<dbReference type="SUPFAM" id="SSF49764">
    <property type="entry name" value="HSP20-like chaperones"/>
    <property type="match status" value="1"/>
</dbReference>
<comment type="similarity">
    <text evidence="2 3">Belongs to the small heat shock protein (HSP20) family.</text>
</comment>
<dbReference type="EMBL" id="JBHUDK010000005">
    <property type="protein sequence ID" value="MFD1598453.1"/>
    <property type="molecule type" value="Genomic_DNA"/>
</dbReference>
<evidence type="ECO:0000256" key="1">
    <source>
        <dbReference type="ARBA" id="ARBA00023016"/>
    </source>
</evidence>
<dbReference type="PANTHER" id="PTHR46733">
    <property type="entry name" value="26.5 KDA HEAT SHOCK PROTEIN, MITOCHONDRIAL"/>
    <property type="match status" value="1"/>
</dbReference>